<dbReference type="CDD" id="cd00383">
    <property type="entry name" value="trans_reg_C"/>
    <property type="match status" value="1"/>
</dbReference>
<keyword evidence="6" id="KW-0804">Transcription</keyword>
<keyword evidence="12" id="KW-1185">Reference proteome</keyword>
<feature type="domain" description="Response regulatory" evidence="9">
    <location>
        <begin position="2"/>
        <end position="115"/>
    </location>
</feature>
<dbReference type="RefSeq" id="WP_168923286.1">
    <property type="nucleotide sequence ID" value="NZ_CP051461.1"/>
</dbReference>
<accession>A0A6H2HD71</accession>
<dbReference type="Pfam" id="PF00486">
    <property type="entry name" value="Trans_reg_C"/>
    <property type="match status" value="1"/>
</dbReference>
<evidence type="ECO:0000313" key="12">
    <source>
        <dbReference type="Proteomes" id="UP000502041"/>
    </source>
</evidence>
<evidence type="ECO:0000256" key="3">
    <source>
        <dbReference type="ARBA" id="ARBA00023012"/>
    </source>
</evidence>
<dbReference type="PANTHER" id="PTHR48111">
    <property type="entry name" value="REGULATOR OF RPOS"/>
    <property type="match status" value="1"/>
</dbReference>
<sequence>MKILVIEDEVKLAEYLRKGLTEEGFTVDVAHNGIDGLHLAVEGDYDVIVLDRMLPGINGIGVLAALRQSKQTPVLMLTALSRVEDRVSGLQGGADDYLGKPFAFSELVARVKVLMRRVTAGQTPAEVTMLKLADLEVDLLRRKATRANQRLDLTAKEFNLLSLLLRRQGEVLSRTQIAEQVWDMNFDSETNVVEVAVRRLRGKLDIPFERPLLHTIRGMGYILEDRPS</sequence>
<dbReference type="InterPro" id="IPR011006">
    <property type="entry name" value="CheY-like_superfamily"/>
</dbReference>
<keyword evidence="2 7" id="KW-0597">Phosphoprotein</keyword>
<dbReference type="SUPFAM" id="SSF52172">
    <property type="entry name" value="CheY-like"/>
    <property type="match status" value="1"/>
</dbReference>
<dbReference type="Proteomes" id="UP000502041">
    <property type="component" value="Chromosome"/>
</dbReference>
<dbReference type="Gene3D" id="1.10.10.10">
    <property type="entry name" value="Winged helix-like DNA-binding domain superfamily/Winged helix DNA-binding domain"/>
    <property type="match status" value="1"/>
</dbReference>
<dbReference type="InterPro" id="IPR001789">
    <property type="entry name" value="Sig_transdc_resp-reg_receiver"/>
</dbReference>
<dbReference type="GO" id="GO:0032993">
    <property type="term" value="C:protein-DNA complex"/>
    <property type="evidence" value="ECO:0007669"/>
    <property type="project" value="TreeGrafter"/>
</dbReference>
<evidence type="ECO:0000259" key="9">
    <source>
        <dbReference type="PROSITE" id="PS50110"/>
    </source>
</evidence>
<evidence type="ECO:0000256" key="1">
    <source>
        <dbReference type="ARBA" id="ARBA00022539"/>
    </source>
</evidence>
<dbReference type="GO" id="GO:0005829">
    <property type="term" value="C:cytosol"/>
    <property type="evidence" value="ECO:0007669"/>
    <property type="project" value="TreeGrafter"/>
</dbReference>
<dbReference type="PANTHER" id="PTHR48111:SF76">
    <property type="entry name" value="TWO-COMPONENT RESPONSE REGULATOR"/>
    <property type="match status" value="1"/>
</dbReference>
<gene>
    <name evidence="11" type="primary">czcR</name>
    <name evidence="11" type="ORF">HC248_03153</name>
</gene>
<keyword evidence="3" id="KW-0902">Two-component regulatory system</keyword>
<name>A0A6H2HD71_9BURK</name>
<dbReference type="PROSITE" id="PS50110">
    <property type="entry name" value="RESPONSE_REGULATORY"/>
    <property type="match status" value="1"/>
</dbReference>
<dbReference type="InterPro" id="IPR039420">
    <property type="entry name" value="WalR-like"/>
</dbReference>
<proteinExistence type="predicted"/>
<dbReference type="FunFam" id="1.10.10.10:FF:000005">
    <property type="entry name" value="Two-component system response regulator"/>
    <property type="match status" value="1"/>
</dbReference>
<dbReference type="EMBL" id="CP051461">
    <property type="protein sequence ID" value="QJC57822.1"/>
    <property type="molecule type" value="Genomic_DNA"/>
</dbReference>
<dbReference type="CDD" id="cd19935">
    <property type="entry name" value="REC_OmpR_CusR-like"/>
    <property type="match status" value="1"/>
</dbReference>
<dbReference type="Gene3D" id="6.10.250.690">
    <property type="match status" value="1"/>
</dbReference>
<evidence type="ECO:0000256" key="8">
    <source>
        <dbReference type="PROSITE-ProRule" id="PRU01091"/>
    </source>
</evidence>
<evidence type="ECO:0000256" key="4">
    <source>
        <dbReference type="ARBA" id="ARBA00023015"/>
    </source>
</evidence>
<feature type="DNA-binding region" description="OmpR/PhoB-type" evidence="8">
    <location>
        <begin position="127"/>
        <end position="225"/>
    </location>
</feature>
<feature type="domain" description="OmpR/PhoB-type" evidence="10">
    <location>
        <begin position="127"/>
        <end position="225"/>
    </location>
</feature>
<dbReference type="InterPro" id="IPR006291">
    <property type="entry name" value="CusR-like"/>
</dbReference>
<organism evidence="11 12">
    <name type="scientific">Polaromonas vacuolata</name>
    <dbReference type="NCBI Taxonomy" id="37448"/>
    <lineage>
        <taxon>Bacteria</taxon>
        <taxon>Pseudomonadati</taxon>
        <taxon>Pseudomonadota</taxon>
        <taxon>Betaproteobacteria</taxon>
        <taxon>Burkholderiales</taxon>
        <taxon>Comamonadaceae</taxon>
        <taxon>Polaromonas</taxon>
    </lineage>
</organism>
<reference evidence="11 12" key="1">
    <citation type="submission" date="2020-04" db="EMBL/GenBank/DDBJ databases">
        <title>Complete genome of a Psychrophilic, Marine, Gas Vacuolate Bacterium Polaromonas vacuolata KCTC 22033T.</title>
        <authorList>
            <person name="Hwang K."/>
            <person name="Kim K.M."/>
        </authorList>
    </citation>
    <scope>NUCLEOTIDE SEQUENCE [LARGE SCALE GENOMIC DNA]</scope>
    <source>
        <strain evidence="11 12">KCTC 22033</strain>
    </source>
</reference>
<dbReference type="SMART" id="SM00448">
    <property type="entry name" value="REC"/>
    <property type="match status" value="1"/>
</dbReference>
<dbReference type="GO" id="GO:0000976">
    <property type="term" value="F:transcription cis-regulatory region binding"/>
    <property type="evidence" value="ECO:0007669"/>
    <property type="project" value="TreeGrafter"/>
</dbReference>
<protein>
    <submittedName>
        <fullName evidence="11">Transcriptional activator protein CzcR</fullName>
    </submittedName>
</protein>
<keyword evidence="4" id="KW-0805">Transcription regulation</keyword>
<dbReference type="InterPro" id="IPR001867">
    <property type="entry name" value="OmpR/PhoB-type_DNA-bd"/>
</dbReference>
<evidence type="ECO:0000256" key="5">
    <source>
        <dbReference type="ARBA" id="ARBA00023125"/>
    </source>
</evidence>
<dbReference type="AlphaFoldDB" id="A0A6H2HD71"/>
<dbReference type="GO" id="GO:0006355">
    <property type="term" value="P:regulation of DNA-templated transcription"/>
    <property type="evidence" value="ECO:0007669"/>
    <property type="project" value="InterPro"/>
</dbReference>
<evidence type="ECO:0000259" key="10">
    <source>
        <dbReference type="PROSITE" id="PS51755"/>
    </source>
</evidence>
<dbReference type="SUPFAM" id="SSF46894">
    <property type="entry name" value="C-terminal effector domain of the bipartite response regulators"/>
    <property type="match status" value="1"/>
</dbReference>
<dbReference type="FunFam" id="3.40.50.2300:FF:000001">
    <property type="entry name" value="DNA-binding response regulator PhoB"/>
    <property type="match status" value="1"/>
</dbReference>
<evidence type="ECO:0000313" key="11">
    <source>
        <dbReference type="EMBL" id="QJC57822.1"/>
    </source>
</evidence>
<evidence type="ECO:0000256" key="6">
    <source>
        <dbReference type="ARBA" id="ARBA00023163"/>
    </source>
</evidence>
<evidence type="ECO:0000256" key="7">
    <source>
        <dbReference type="PROSITE-ProRule" id="PRU00169"/>
    </source>
</evidence>
<dbReference type="InterPro" id="IPR016032">
    <property type="entry name" value="Sig_transdc_resp-reg_C-effctor"/>
</dbReference>
<dbReference type="NCBIfam" id="TIGR01387">
    <property type="entry name" value="cztR_silR_copR"/>
    <property type="match status" value="1"/>
</dbReference>
<dbReference type="InterPro" id="IPR036388">
    <property type="entry name" value="WH-like_DNA-bd_sf"/>
</dbReference>
<dbReference type="Gene3D" id="3.40.50.2300">
    <property type="match status" value="1"/>
</dbReference>
<dbReference type="GO" id="GO:0000156">
    <property type="term" value="F:phosphorelay response regulator activity"/>
    <property type="evidence" value="ECO:0007669"/>
    <property type="project" value="TreeGrafter"/>
</dbReference>
<dbReference type="KEGG" id="pvac:HC248_03153"/>
<evidence type="ECO:0000256" key="2">
    <source>
        <dbReference type="ARBA" id="ARBA00022553"/>
    </source>
</evidence>
<dbReference type="Pfam" id="PF00072">
    <property type="entry name" value="Response_reg"/>
    <property type="match status" value="1"/>
</dbReference>
<keyword evidence="5 8" id="KW-0238">DNA-binding</keyword>
<feature type="modified residue" description="4-aspartylphosphate" evidence="7">
    <location>
        <position position="51"/>
    </location>
</feature>
<keyword evidence="1" id="KW-0104">Cadmium</keyword>
<dbReference type="SMART" id="SM00862">
    <property type="entry name" value="Trans_reg_C"/>
    <property type="match status" value="1"/>
</dbReference>
<dbReference type="PROSITE" id="PS51755">
    <property type="entry name" value="OMPR_PHOB"/>
    <property type="match status" value="1"/>
</dbReference>